<evidence type="ECO:0000259" key="4">
    <source>
        <dbReference type="PROSITE" id="PS51194"/>
    </source>
</evidence>
<name>A0AAV4G524_9GAST</name>
<dbReference type="EMBL" id="BMAT01001122">
    <property type="protein sequence ID" value="GFR80110.1"/>
    <property type="molecule type" value="Genomic_DNA"/>
</dbReference>
<dbReference type="Proteomes" id="UP000762676">
    <property type="component" value="Unassembled WGS sequence"/>
</dbReference>
<dbReference type="InterPro" id="IPR001650">
    <property type="entry name" value="Helicase_C-like"/>
</dbReference>
<accession>A0AAV4G524</accession>
<comment type="caution">
    <text evidence="5">The sequence shown here is derived from an EMBL/GenBank/DDBJ whole genome shotgun (WGS) entry which is preliminary data.</text>
</comment>
<dbReference type="Pfam" id="PF00271">
    <property type="entry name" value="Helicase_C"/>
    <property type="match status" value="1"/>
</dbReference>
<dbReference type="InterPro" id="IPR014001">
    <property type="entry name" value="Helicase_ATP-bd"/>
</dbReference>
<dbReference type="SMART" id="SM00487">
    <property type="entry name" value="DEXDc"/>
    <property type="match status" value="1"/>
</dbReference>
<dbReference type="Pfam" id="PF00270">
    <property type="entry name" value="DEAD"/>
    <property type="match status" value="1"/>
</dbReference>
<sequence>MANITAELDQDELEDWFKIGAAASQKKKPEVVAKSALGGRHFDPETGSYVVVDKQRELDFRLPKYRRGQRSLNQNQYIEEYRQQEYDELMSQAAIVSTIESNQVTVIQGPTGSGKTTQIPQFILDYYAEESRYCNIIVTQPRKIAAMSVSKRVCDERGWELGSVCGYQIALARHGSEDTRILYCTTGILKEKLIARKNMHEFTHIMLDEVHERDIESDFALLLVKKLLRTNSQHVKIIVTSATFDTQVFAQYFALPVGGCLEPAPVIQVGTVHHQVSEFFADDLTSKLGEVPPVDEMDPSIHPAMYDMAVGLIKEFDLLEEKEQGKDTRTGFARVRGTVLIFLPGYSEIRNMCDKLNPYKDTHFLISIPLHSSITVEEQSKVFMKPAQGYRKIIISTNIAESSITVPDIKYVIDFCLTKNLCCDPDTNYTRLQLEWASKANTRQRKGRAGRVSNGRVYYMVPRWFYDRVLPDFGIPEMQRSPLESLILKAKIFEMGEPKALLALALSPPNLEDIERTILSLKEIILLIEIKKTTHFTLEYNASSDFQTGAAMSVKSIFANPMQHRVEAFKAKISWSDNSLSDCIAILNAYKVWESRLKMEEFQRSGANENQWGAKNFIQIKAIREVHQQVQDLEKRLLAFNIVKVPRPQGHGNTTNPAVEKLILKFEVLIVNHLTSETHHRQLGIKMSIDLLEKDEVNKRLDELRKTTATLQSVNDLRTNRAFVTFSWKPGTLCEGKIHPAVLTAIKIR</sequence>
<reference evidence="5 6" key="1">
    <citation type="journal article" date="2021" name="Elife">
        <title>Chloroplast acquisition without the gene transfer in kleptoplastic sea slugs, Plakobranchus ocellatus.</title>
        <authorList>
            <person name="Maeda T."/>
            <person name="Takahashi S."/>
            <person name="Yoshida T."/>
            <person name="Shimamura S."/>
            <person name="Takaki Y."/>
            <person name="Nagai Y."/>
            <person name="Toyoda A."/>
            <person name="Suzuki Y."/>
            <person name="Arimoto A."/>
            <person name="Ishii H."/>
            <person name="Satoh N."/>
            <person name="Nishiyama T."/>
            <person name="Hasebe M."/>
            <person name="Maruyama T."/>
            <person name="Minagawa J."/>
            <person name="Obokata J."/>
            <person name="Shigenobu S."/>
        </authorList>
    </citation>
    <scope>NUCLEOTIDE SEQUENCE [LARGE SCALE GENOMIC DNA]</scope>
</reference>
<dbReference type="GO" id="GO:0005524">
    <property type="term" value="F:ATP binding"/>
    <property type="evidence" value="ECO:0007669"/>
    <property type="project" value="UniProtKB-KW"/>
</dbReference>
<dbReference type="PROSITE" id="PS51192">
    <property type="entry name" value="HELICASE_ATP_BIND_1"/>
    <property type="match status" value="1"/>
</dbReference>
<dbReference type="SUPFAM" id="SSF52540">
    <property type="entry name" value="P-loop containing nucleoside triphosphate hydrolases"/>
    <property type="match status" value="1"/>
</dbReference>
<evidence type="ECO:0000256" key="2">
    <source>
        <dbReference type="ARBA" id="ARBA00022840"/>
    </source>
</evidence>
<dbReference type="CDD" id="cd18791">
    <property type="entry name" value="SF2_C_RHA"/>
    <property type="match status" value="1"/>
</dbReference>
<dbReference type="PROSITE" id="PS51194">
    <property type="entry name" value="HELICASE_CTER"/>
    <property type="match status" value="1"/>
</dbReference>
<evidence type="ECO:0000256" key="1">
    <source>
        <dbReference type="ARBA" id="ARBA00022741"/>
    </source>
</evidence>
<dbReference type="GO" id="GO:0004386">
    <property type="term" value="F:helicase activity"/>
    <property type="evidence" value="ECO:0007669"/>
    <property type="project" value="TreeGrafter"/>
</dbReference>
<dbReference type="SMART" id="SM00490">
    <property type="entry name" value="HELICc"/>
    <property type="match status" value="1"/>
</dbReference>
<dbReference type="GO" id="GO:0003723">
    <property type="term" value="F:RNA binding"/>
    <property type="evidence" value="ECO:0007669"/>
    <property type="project" value="TreeGrafter"/>
</dbReference>
<protein>
    <submittedName>
        <fullName evidence="5">Hypoxia-inducible HIG-1</fullName>
    </submittedName>
</protein>
<feature type="domain" description="Helicase C-terminal" evidence="4">
    <location>
        <begin position="327"/>
        <end position="494"/>
    </location>
</feature>
<dbReference type="PANTHER" id="PTHR18934">
    <property type="entry name" value="ATP-DEPENDENT RNA HELICASE"/>
    <property type="match status" value="1"/>
</dbReference>
<organism evidence="5 6">
    <name type="scientific">Elysia marginata</name>
    <dbReference type="NCBI Taxonomy" id="1093978"/>
    <lineage>
        <taxon>Eukaryota</taxon>
        <taxon>Metazoa</taxon>
        <taxon>Spiralia</taxon>
        <taxon>Lophotrochozoa</taxon>
        <taxon>Mollusca</taxon>
        <taxon>Gastropoda</taxon>
        <taxon>Heterobranchia</taxon>
        <taxon>Euthyneura</taxon>
        <taxon>Panpulmonata</taxon>
        <taxon>Sacoglossa</taxon>
        <taxon>Placobranchoidea</taxon>
        <taxon>Plakobranchidae</taxon>
        <taxon>Elysia</taxon>
    </lineage>
</organism>
<dbReference type="FunFam" id="3.40.50.300:FF:000946">
    <property type="entry name" value="putative ATP-dependent RNA helicase TDRD9"/>
    <property type="match status" value="1"/>
</dbReference>
<keyword evidence="2" id="KW-0067">ATP-binding</keyword>
<dbReference type="Gene3D" id="3.40.50.300">
    <property type="entry name" value="P-loop containing nucleotide triphosphate hydrolases"/>
    <property type="match status" value="2"/>
</dbReference>
<dbReference type="PANTHER" id="PTHR18934:SF113">
    <property type="entry name" value="ATP-DEPENDENT RNA HELICASE TDRD9"/>
    <property type="match status" value="1"/>
</dbReference>
<evidence type="ECO:0000259" key="3">
    <source>
        <dbReference type="PROSITE" id="PS51192"/>
    </source>
</evidence>
<keyword evidence="6" id="KW-1185">Reference proteome</keyword>
<evidence type="ECO:0000313" key="5">
    <source>
        <dbReference type="EMBL" id="GFR80110.1"/>
    </source>
</evidence>
<dbReference type="AlphaFoldDB" id="A0AAV4G524"/>
<evidence type="ECO:0000313" key="6">
    <source>
        <dbReference type="Proteomes" id="UP000762676"/>
    </source>
</evidence>
<proteinExistence type="predicted"/>
<gene>
    <name evidence="5" type="ORF">ElyMa_000572900</name>
</gene>
<dbReference type="InterPro" id="IPR011545">
    <property type="entry name" value="DEAD/DEAH_box_helicase_dom"/>
</dbReference>
<dbReference type="InterPro" id="IPR027417">
    <property type="entry name" value="P-loop_NTPase"/>
</dbReference>
<feature type="domain" description="Helicase ATP-binding" evidence="3">
    <location>
        <begin position="96"/>
        <end position="262"/>
    </location>
</feature>
<keyword evidence="1" id="KW-0547">Nucleotide-binding</keyword>